<evidence type="ECO:0000256" key="1">
    <source>
        <dbReference type="SAM" id="MobiDB-lite"/>
    </source>
</evidence>
<evidence type="ECO:0000313" key="2">
    <source>
        <dbReference type="EMBL" id="KAH9814259.1"/>
    </source>
</evidence>
<name>A0A9W7VYH1_9PEZI</name>
<feature type="region of interest" description="Disordered" evidence="1">
    <location>
        <begin position="15"/>
        <end position="34"/>
    </location>
</feature>
<reference evidence="2 3" key="2">
    <citation type="journal article" date="2021" name="Curr. Genet.">
        <title>Genetic response to nitrogen starvation in the aggressive Eucalyptus foliar pathogen Teratosphaeria destructans.</title>
        <authorList>
            <person name="Havenga M."/>
            <person name="Wingfield B.D."/>
            <person name="Wingfield M.J."/>
            <person name="Dreyer L.L."/>
            <person name="Roets F."/>
            <person name="Aylward J."/>
        </authorList>
    </citation>
    <scope>NUCLEOTIDE SEQUENCE [LARGE SCALE GENOMIC DNA]</scope>
    <source>
        <strain evidence="2">CMW44962</strain>
    </source>
</reference>
<dbReference type="AlphaFoldDB" id="A0A9W7VYH1"/>
<gene>
    <name evidence="2" type="ORF">Tdes44962_MAKER05696</name>
</gene>
<reference evidence="2 3" key="1">
    <citation type="journal article" date="2018" name="IMA Fungus">
        <title>IMA Genome-F 10: Nine draft genome sequences of Claviceps purpurea s.lat., including C. arundinis, C. humidiphila, and C. cf. spartinae, pseudomolecules for the pitch canker pathogen Fusarium circinatum, draft genome of Davidsoniella eucalypti, Grosmannia galeiformis, Quambalaria eucalypti, and Teratosphaeria destructans.</title>
        <authorList>
            <person name="Wingfield B.D."/>
            <person name="Liu M."/>
            <person name="Nguyen H.D."/>
            <person name="Lane F.A."/>
            <person name="Morgan S.W."/>
            <person name="De Vos L."/>
            <person name="Wilken P.M."/>
            <person name="Duong T.A."/>
            <person name="Aylward J."/>
            <person name="Coetzee M.P."/>
            <person name="Dadej K."/>
            <person name="De Beer Z.W."/>
            <person name="Findlay W."/>
            <person name="Havenga M."/>
            <person name="Kolarik M."/>
            <person name="Menzies J.G."/>
            <person name="Naidoo K."/>
            <person name="Pochopski O."/>
            <person name="Shoukouhi P."/>
            <person name="Santana Q.C."/>
            <person name="Seifert K.A."/>
            <person name="Soal N."/>
            <person name="Steenkamp E.T."/>
            <person name="Tatham C.T."/>
            <person name="van der Nest M.A."/>
            <person name="Wingfield M.J."/>
        </authorList>
    </citation>
    <scope>NUCLEOTIDE SEQUENCE [LARGE SCALE GENOMIC DNA]</scope>
    <source>
        <strain evidence="2">CMW44962</strain>
    </source>
</reference>
<organism evidence="2 3">
    <name type="scientific">Teratosphaeria destructans</name>
    <dbReference type="NCBI Taxonomy" id="418781"/>
    <lineage>
        <taxon>Eukaryota</taxon>
        <taxon>Fungi</taxon>
        <taxon>Dikarya</taxon>
        <taxon>Ascomycota</taxon>
        <taxon>Pezizomycotina</taxon>
        <taxon>Dothideomycetes</taxon>
        <taxon>Dothideomycetidae</taxon>
        <taxon>Mycosphaerellales</taxon>
        <taxon>Teratosphaeriaceae</taxon>
        <taxon>Teratosphaeria</taxon>
    </lineage>
</organism>
<keyword evidence="3" id="KW-1185">Reference proteome</keyword>
<proteinExistence type="predicted"/>
<sequence length="64" mass="7093">MVARLVVSLGWDVDELQDEGSPGHDATSSRKEISSNNVLKHRGLAGGLRTDDDYLWQIEAIIAW</sequence>
<comment type="caution">
    <text evidence="2">The sequence shown here is derived from an EMBL/GenBank/DDBJ whole genome shotgun (WGS) entry which is preliminary data.</text>
</comment>
<accession>A0A9W7VYH1</accession>
<dbReference type="Proteomes" id="UP001138500">
    <property type="component" value="Unassembled WGS sequence"/>
</dbReference>
<dbReference type="EMBL" id="RIBY02002434">
    <property type="protein sequence ID" value="KAH9814259.1"/>
    <property type="molecule type" value="Genomic_DNA"/>
</dbReference>
<evidence type="ECO:0000313" key="3">
    <source>
        <dbReference type="Proteomes" id="UP001138500"/>
    </source>
</evidence>
<protein>
    <submittedName>
        <fullName evidence="2">Uncharacterized protein</fullName>
    </submittedName>
</protein>